<protein>
    <submittedName>
        <fullName evidence="1">Uncharacterized protein</fullName>
    </submittedName>
</protein>
<dbReference type="EMBL" id="JBHLXD010000032">
    <property type="protein sequence ID" value="MFC0209898.1"/>
    <property type="molecule type" value="Genomic_DNA"/>
</dbReference>
<sequence>MNTRTVQKSWLDDLKAIVQKKPLVVFQFDREEWSRLQESRRGANEFTIARSHELFEKVRVPTACLVIGKGDDGSDVYFGLASSRSAVTTLESRIKVKRAQHIQPSSKSEIIKLVTDNAHTRNLRDRLESRESVIALSPKLSVHLVEKLAEIESNRGAMRAAIASLSAPKYFRGMDALQEDAVHTALRAFGLSPGDQAVSLELARGQDTALARINIMEDSVVEHDARTFPDYELTGSDITGRAVFEKGHERLEVFTANRRPLENVFGVDLIYLNVTRQNIVMVQYKMLEPHERKDQDKDWVYRPDAKLDAEIRRMRKFAKQHTPGAYEYRLNPQVFYLKFVKRGGALGNAGIVIPIDHFERLRADPSSKGPRGAVRVSFESLAGRYLRQGPFLDLIRAGYIGATAETTAYLRELVEAVVKGNRAVVGAIQSYREEGDVFSGIRGGESEFDPTDGASG</sequence>
<accession>A0ABV6DB58</accession>
<reference evidence="1 2" key="1">
    <citation type="submission" date="2024-09" db="EMBL/GenBank/DDBJ databases">
        <authorList>
            <person name="Sun Q."/>
            <person name="Mori K."/>
        </authorList>
    </citation>
    <scope>NUCLEOTIDE SEQUENCE [LARGE SCALE GENOMIC DNA]</scope>
    <source>
        <strain evidence="1 2">CCM 8543</strain>
    </source>
</reference>
<comment type="caution">
    <text evidence="1">The sequence shown here is derived from an EMBL/GenBank/DDBJ whole genome shotgun (WGS) entry which is preliminary data.</text>
</comment>
<dbReference type="Proteomes" id="UP001589755">
    <property type="component" value="Unassembled WGS sequence"/>
</dbReference>
<dbReference type="RefSeq" id="WP_261522504.1">
    <property type="nucleotide sequence ID" value="NZ_JAODNW010000029.1"/>
</dbReference>
<name>A0ABV6DB58_9HYPH</name>
<evidence type="ECO:0000313" key="2">
    <source>
        <dbReference type="Proteomes" id="UP001589755"/>
    </source>
</evidence>
<gene>
    <name evidence="1" type="ORF">ACFFJ2_15960</name>
</gene>
<evidence type="ECO:0000313" key="1">
    <source>
        <dbReference type="EMBL" id="MFC0209898.1"/>
    </source>
</evidence>
<keyword evidence="2" id="KW-1185">Reference proteome</keyword>
<proteinExistence type="predicted"/>
<organism evidence="1 2">
    <name type="scientific">Chelativorans intermedius</name>
    <dbReference type="NCBI Taxonomy" id="515947"/>
    <lineage>
        <taxon>Bacteria</taxon>
        <taxon>Pseudomonadati</taxon>
        <taxon>Pseudomonadota</taxon>
        <taxon>Alphaproteobacteria</taxon>
        <taxon>Hyphomicrobiales</taxon>
        <taxon>Phyllobacteriaceae</taxon>
        <taxon>Chelativorans</taxon>
    </lineage>
</organism>